<feature type="transmembrane region" description="Helical" evidence="1">
    <location>
        <begin position="103"/>
        <end position="121"/>
    </location>
</feature>
<feature type="transmembrane region" description="Helical" evidence="1">
    <location>
        <begin position="141"/>
        <end position="163"/>
    </location>
</feature>
<gene>
    <name evidence="2" type="ORF">EDC18_10240</name>
</gene>
<dbReference type="InterPro" id="IPR038750">
    <property type="entry name" value="YczE/YyaS-like"/>
</dbReference>
<feature type="transmembrane region" description="Helical" evidence="1">
    <location>
        <begin position="169"/>
        <end position="189"/>
    </location>
</feature>
<dbReference type="RefSeq" id="WP_132250088.1">
    <property type="nucleotide sequence ID" value="NZ_SMAL01000002.1"/>
</dbReference>
<dbReference type="EMBL" id="SMAL01000002">
    <property type="protein sequence ID" value="TCT16026.1"/>
    <property type="molecule type" value="Genomic_DNA"/>
</dbReference>
<dbReference type="PANTHER" id="PTHR40078:SF1">
    <property type="entry name" value="INTEGRAL MEMBRANE PROTEIN"/>
    <property type="match status" value="1"/>
</dbReference>
<dbReference type="Proteomes" id="UP000294902">
    <property type="component" value="Unassembled WGS sequence"/>
</dbReference>
<reference evidence="2 3" key="1">
    <citation type="submission" date="2019-03" db="EMBL/GenBank/DDBJ databases">
        <title>Genomic Encyclopedia of Type Strains, Phase IV (KMG-IV): sequencing the most valuable type-strain genomes for metagenomic binning, comparative biology and taxonomic classification.</title>
        <authorList>
            <person name="Goeker M."/>
        </authorList>
    </citation>
    <scope>NUCLEOTIDE SEQUENCE [LARGE SCALE GENOMIC DNA]</scope>
    <source>
        <strain evidence="2 3">DSM 24629</strain>
    </source>
</reference>
<proteinExistence type="predicted"/>
<organism evidence="2 3">
    <name type="scientific">Natranaerovirga pectinivora</name>
    <dbReference type="NCBI Taxonomy" id="682400"/>
    <lineage>
        <taxon>Bacteria</taxon>
        <taxon>Bacillati</taxon>
        <taxon>Bacillota</taxon>
        <taxon>Clostridia</taxon>
        <taxon>Lachnospirales</taxon>
        <taxon>Natranaerovirgaceae</taxon>
        <taxon>Natranaerovirga</taxon>
    </lineage>
</organism>
<feature type="transmembrane region" description="Helical" evidence="1">
    <location>
        <begin position="47"/>
        <end position="64"/>
    </location>
</feature>
<evidence type="ECO:0008006" key="4">
    <source>
        <dbReference type="Google" id="ProtNLM"/>
    </source>
</evidence>
<keyword evidence="3" id="KW-1185">Reference proteome</keyword>
<name>A0A4R3MQ79_9FIRM</name>
<evidence type="ECO:0000313" key="2">
    <source>
        <dbReference type="EMBL" id="TCT16026.1"/>
    </source>
</evidence>
<evidence type="ECO:0000256" key="1">
    <source>
        <dbReference type="SAM" id="Phobius"/>
    </source>
</evidence>
<evidence type="ECO:0000313" key="3">
    <source>
        <dbReference type="Proteomes" id="UP000294902"/>
    </source>
</evidence>
<comment type="caution">
    <text evidence="2">The sequence shown here is derived from an EMBL/GenBank/DDBJ whole genome shotgun (WGS) entry which is preliminary data.</text>
</comment>
<keyword evidence="1" id="KW-1133">Transmembrane helix</keyword>
<sequence>MKRYFFYFVGLWIATLGVASVITSDMGAGPWDTVFVGLSNNIGLTPGNWVIIVGALLMIINAYLSKKQPDFPAFLTIFTTGVFVDINLKLLEFIELNNMTQRILLFIIGFILLIIGGGTYLQAKLAPNPIDNLMLVMHKKFGFSLAISRLLGESFAVLMGLLLSGPVSYGTVVVALFIGPAIQISYNVMSKIYNCPTQEGTA</sequence>
<dbReference type="AlphaFoldDB" id="A0A4R3MQ79"/>
<keyword evidence="1" id="KW-0472">Membrane</keyword>
<dbReference type="PANTHER" id="PTHR40078">
    <property type="entry name" value="INTEGRAL MEMBRANE PROTEIN-RELATED"/>
    <property type="match status" value="1"/>
</dbReference>
<dbReference type="OrthoDB" id="1902994at2"/>
<feature type="transmembrane region" description="Helical" evidence="1">
    <location>
        <begin position="71"/>
        <end position="91"/>
    </location>
</feature>
<dbReference type="Pfam" id="PF19700">
    <property type="entry name" value="DUF6198"/>
    <property type="match status" value="1"/>
</dbReference>
<protein>
    <recommendedName>
        <fullName evidence="4">Membrane protein YczE</fullName>
    </recommendedName>
</protein>
<keyword evidence="1" id="KW-0812">Transmembrane</keyword>
<accession>A0A4R3MQ79</accession>